<feature type="compositionally biased region" description="Polar residues" evidence="1">
    <location>
        <begin position="18"/>
        <end position="29"/>
    </location>
</feature>
<accession>A0A1R3H8T1</accession>
<dbReference type="PANTHER" id="PTHR31307:SF6">
    <property type="entry name" value="OS01G0718900 PROTEIN"/>
    <property type="match status" value="1"/>
</dbReference>
<dbReference type="InterPro" id="IPR044823">
    <property type="entry name" value="ASIL1/2-like"/>
</dbReference>
<evidence type="ECO:0000313" key="3">
    <source>
        <dbReference type="Proteomes" id="UP000187203"/>
    </source>
</evidence>
<dbReference type="STRING" id="93759.A0A1R3H8T1"/>
<dbReference type="GO" id="GO:0005634">
    <property type="term" value="C:nucleus"/>
    <property type="evidence" value="ECO:0007669"/>
    <property type="project" value="TreeGrafter"/>
</dbReference>
<feature type="region of interest" description="Disordered" evidence="1">
    <location>
        <begin position="1"/>
        <end position="43"/>
    </location>
</feature>
<feature type="region of interest" description="Disordered" evidence="1">
    <location>
        <begin position="172"/>
        <end position="191"/>
    </location>
</feature>
<dbReference type="PANTHER" id="PTHR31307">
    <property type="entry name" value="TRIHELIX TRANSCRIPTION FACTOR ASIL2"/>
    <property type="match status" value="1"/>
</dbReference>
<protein>
    <recommendedName>
        <fullName evidence="4">Trihelix transcription factor ASIL2</fullName>
    </recommendedName>
</protein>
<proteinExistence type="predicted"/>
<evidence type="ECO:0000313" key="2">
    <source>
        <dbReference type="EMBL" id="OMO66759.1"/>
    </source>
</evidence>
<keyword evidence="3" id="KW-1185">Reference proteome</keyword>
<sequence>MDDIEDDARYPPNPYGVSHQQGYGASNRQKLSHGRKSLRSEEWQEVAEKQGGLSCGLDSGEYVFMNPRVYLNRANGLDEMRDSPANSESADSEEDVSDGLPPKKRRFGRQSDEGSSFRLLADSIQKFSDIYEKIENSKRQQMLELEKMRMDFHRELETQKRQIMERAQAEIAKIQQGDDEENDVSADNASG</sequence>
<evidence type="ECO:0008006" key="4">
    <source>
        <dbReference type="Google" id="ProtNLM"/>
    </source>
</evidence>
<feature type="region of interest" description="Disordered" evidence="1">
    <location>
        <begin position="75"/>
        <end position="115"/>
    </location>
</feature>
<evidence type="ECO:0000256" key="1">
    <source>
        <dbReference type="SAM" id="MobiDB-lite"/>
    </source>
</evidence>
<reference evidence="3" key="1">
    <citation type="submission" date="2013-09" db="EMBL/GenBank/DDBJ databases">
        <title>Corchorus olitorius genome sequencing.</title>
        <authorList>
            <person name="Alam M."/>
            <person name="Haque M.S."/>
            <person name="Islam M.S."/>
            <person name="Emdad E.M."/>
            <person name="Islam M.M."/>
            <person name="Ahmed B."/>
            <person name="Halim A."/>
            <person name="Hossen Q.M.M."/>
            <person name="Hossain M.Z."/>
            <person name="Ahmed R."/>
            <person name="Khan M.M."/>
            <person name="Islam R."/>
            <person name="Rashid M.M."/>
            <person name="Khan S.A."/>
            <person name="Rahman M.S."/>
            <person name="Alam M."/>
            <person name="Yahiya A.S."/>
            <person name="Khan M.S."/>
            <person name="Azam M.S."/>
            <person name="Haque T."/>
            <person name="Lashkar M.Z.H."/>
            <person name="Akhand A.I."/>
            <person name="Morshed G."/>
            <person name="Roy S."/>
            <person name="Uddin K.S."/>
            <person name="Rabeya T."/>
            <person name="Hossain A.S."/>
            <person name="Chowdhury A."/>
            <person name="Snigdha A.R."/>
            <person name="Mortoza M.S."/>
            <person name="Matin S.A."/>
            <person name="Hoque S.M.E."/>
            <person name="Islam M.K."/>
            <person name="Roy D.K."/>
            <person name="Haider R."/>
            <person name="Moosa M.M."/>
            <person name="Elias S.M."/>
            <person name="Hasan A.M."/>
            <person name="Jahan S."/>
            <person name="Shafiuddin M."/>
            <person name="Mahmood N."/>
            <person name="Shommy N.S."/>
        </authorList>
    </citation>
    <scope>NUCLEOTIDE SEQUENCE [LARGE SCALE GENOMIC DNA]</scope>
    <source>
        <strain evidence="3">cv. O-4</strain>
    </source>
</reference>
<dbReference type="GO" id="GO:0000976">
    <property type="term" value="F:transcription cis-regulatory region binding"/>
    <property type="evidence" value="ECO:0007669"/>
    <property type="project" value="TreeGrafter"/>
</dbReference>
<organism evidence="2 3">
    <name type="scientific">Corchorus olitorius</name>
    <dbReference type="NCBI Taxonomy" id="93759"/>
    <lineage>
        <taxon>Eukaryota</taxon>
        <taxon>Viridiplantae</taxon>
        <taxon>Streptophyta</taxon>
        <taxon>Embryophyta</taxon>
        <taxon>Tracheophyta</taxon>
        <taxon>Spermatophyta</taxon>
        <taxon>Magnoliopsida</taxon>
        <taxon>eudicotyledons</taxon>
        <taxon>Gunneridae</taxon>
        <taxon>Pentapetalae</taxon>
        <taxon>rosids</taxon>
        <taxon>malvids</taxon>
        <taxon>Malvales</taxon>
        <taxon>Malvaceae</taxon>
        <taxon>Grewioideae</taxon>
        <taxon>Apeibeae</taxon>
        <taxon>Corchorus</taxon>
    </lineage>
</organism>
<dbReference type="Proteomes" id="UP000187203">
    <property type="component" value="Unassembled WGS sequence"/>
</dbReference>
<dbReference type="AlphaFoldDB" id="A0A1R3H8T1"/>
<dbReference type="EMBL" id="AWUE01020724">
    <property type="protein sequence ID" value="OMO66759.1"/>
    <property type="molecule type" value="Genomic_DNA"/>
</dbReference>
<dbReference type="OrthoDB" id="691673at2759"/>
<gene>
    <name evidence="2" type="ORF">COLO4_30368</name>
</gene>
<comment type="caution">
    <text evidence="2">The sequence shown here is derived from an EMBL/GenBank/DDBJ whole genome shotgun (WGS) entry which is preliminary data.</text>
</comment>
<name>A0A1R3H8T1_9ROSI</name>